<evidence type="ECO:0000256" key="4">
    <source>
        <dbReference type="ARBA" id="ARBA00022737"/>
    </source>
</evidence>
<feature type="region of interest" description="Disordered" evidence="8">
    <location>
        <begin position="399"/>
        <end position="434"/>
    </location>
</feature>
<dbReference type="PROSITE" id="PS50077">
    <property type="entry name" value="HEAT_REPEAT"/>
    <property type="match status" value="1"/>
</dbReference>
<evidence type="ECO:0000313" key="10">
    <source>
        <dbReference type="EMBL" id="CCC96115.1"/>
    </source>
</evidence>
<dbReference type="InterPro" id="IPR058584">
    <property type="entry name" value="IMB1_TNPO1-like_TPR"/>
</dbReference>
<dbReference type="PANTHER" id="PTHR10527">
    <property type="entry name" value="IMPORTIN BETA"/>
    <property type="match status" value="1"/>
</dbReference>
<dbReference type="GO" id="GO:0006606">
    <property type="term" value="P:protein import into nucleus"/>
    <property type="evidence" value="ECO:0007669"/>
    <property type="project" value="InterPro"/>
</dbReference>
<dbReference type="Pfam" id="PF02985">
    <property type="entry name" value="HEAT"/>
    <property type="match status" value="1"/>
</dbReference>
<dbReference type="EMBL" id="HE575324">
    <property type="protein sequence ID" value="CCC96115.1"/>
    <property type="molecule type" value="Genomic_DNA"/>
</dbReference>
<dbReference type="GO" id="GO:0005737">
    <property type="term" value="C:cytoplasm"/>
    <property type="evidence" value="ECO:0007669"/>
    <property type="project" value="UniProtKB-SubCell"/>
</dbReference>
<keyword evidence="4" id="KW-0677">Repeat</keyword>
<organism evidence="10">
    <name type="scientific">Trypanosoma congolense (strain IL3000)</name>
    <dbReference type="NCBI Taxonomy" id="1068625"/>
    <lineage>
        <taxon>Eukaryota</taxon>
        <taxon>Discoba</taxon>
        <taxon>Euglenozoa</taxon>
        <taxon>Kinetoplastea</taxon>
        <taxon>Metakinetoplastina</taxon>
        <taxon>Trypanosomatida</taxon>
        <taxon>Trypanosomatidae</taxon>
        <taxon>Trypanosoma</taxon>
        <taxon>Nannomonas</taxon>
    </lineage>
</organism>
<dbReference type="GO" id="GO:0005634">
    <property type="term" value="C:nucleus"/>
    <property type="evidence" value="ECO:0007669"/>
    <property type="project" value="UniProtKB-SubCell"/>
</dbReference>
<evidence type="ECO:0000259" key="9">
    <source>
        <dbReference type="Pfam" id="PF25574"/>
    </source>
</evidence>
<gene>
    <name evidence="10" type="ORF">TCIL3000_11_16250</name>
</gene>
<evidence type="ECO:0000256" key="8">
    <source>
        <dbReference type="SAM" id="MobiDB-lite"/>
    </source>
</evidence>
<evidence type="ECO:0000256" key="7">
    <source>
        <dbReference type="PROSITE-ProRule" id="PRU00103"/>
    </source>
</evidence>
<dbReference type="InterPro" id="IPR000357">
    <property type="entry name" value="HEAT"/>
</dbReference>
<name>G0V392_TRYCI</name>
<dbReference type="Pfam" id="PF25574">
    <property type="entry name" value="TPR_IMB1"/>
    <property type="match status" value="1"/>
</dbReference>
<feature type="compositionally biased region" description="Acidic residues" evidence="8">
    <location>
        <begin position="69"/>
        <end position="82"/>
    </location>
</feature>
<accession>G0V392</accession>
<evidence type="ECO:0000256" key="6">
    <source>
        <dbReference type="ARBA" id="ARBA00022990"/>
    </source>
</evidence>
<dbReference type="InterPro" id="IPR011989">
    <property type="entry name" value="ARM-like"/>
</dbReference>
<feature type="region of interest" description="Disordered" evidence="8">
    <location>
        <begin position="590"/>
        <end position="615"/>
    </location>
</feature>
<reference evidence="10" key="1">
    <citation type="journal article" date="2012" name="Proc. Natl. Acad. Sci. U.S.A.">
        <title>Antigenic diversity is generated by distinct evolutionary mechanisms in African trypanosome species.</title>
        <authorList>
            <person name="Jackson A.P."/>
            <person name="Berry A."/>
            <person name="Aslett M."/>
            <person name="Allison H.C."/>
            <person name="Burton P."/>
            <person name="Vavrova-Anderson J."/>
            <person name="Brown R."/>
            <person name="Browne H."/>
            <person name="Corton N."/>
            <person name="Hauser H."/>
            <person name="Gamble J."/>
            <person name="Gilderthorp R."/>
            <person name="Marcello L."/>
            <person name="McQuillan J."/>
            <person name="Otto T.D."/>
            <person name="Quail M.A."/>
            <person name="Sanders M.J."/>
            <person name="van Tonder A."/>
            <person name="Ginger M.L."/>
            <person name="Field M.C."/>
            <person name="Barry J.D."/>
            <person name="Hertz-Fowler C."/>
            <person name="Berriman M."/>
        </authorList>
    </citation>
    <scope>NUCLEOTIDE SEQUENCE</scope>
    <source>
        <strain evidence="10">IL3000</strain>
    </source>
</reference>
<keyword evidence="3" id="KW-0963">Cytoplasm</keyword>
<keyword evidence="5" id="KW-0653">Protein transport</keyword>
<dbReference type="Gene3D" id="1.25.10.10">
    <property type="entry name" value="Leucine-rich Repeat Variant"/>
    <property type="match status" value="1"/>
</dbReference>
<evidence type="ECO:0000256" key="5">
    <source>
        <dbReference type="ARBA" id="ARBA00022927"/>
    </source>
</evidence>
<evidence type="ECO:0000256" key="1">
    <source>
        <dbReference type="ARBA" id="ARBA00004496"/>
    </source>
</evidence>
<feature type="compositionally biased region" description="Basic and acidic residues" evidence="8">
    <location>
        <begin position="423"/>
        <end position="434"/>
    </location>
</feature>
<dbReference type="AlphaFoldDB" id="G0V392"/>
<dbReference type="VEuPathDB" id="TriTrypDB:TcIL3000.11.16250"/>
<evidence type="ECO:0000256" key="3">
    <source>
        <dbReference type="ARBA" id="ARBA00022490"/>
    </source>
</evidence>
<comment type="subcellular location">
    <subcellularLocation>
        <location evidence="1">Cytoplasm</location>
    </subcellularLocation>
</comment>
<keyword evidence="6" id="KW-0007">Acetylation</keyword>
<feature type="domain" description="Importin subunit beta-1/Transportin-1-like TPR repeats" evidence="9">
    <location>
        <begin position="256"/>
        <end position="386"/>
    </location>
</feature>
<protein>
    <submittedName>
        <fullName evidence="10">Uncharacterized protein TCIL3000_11_16250</fullName>
    </submittedName>
</protein>
<proteinExistence type="predicted"/>
<feature type="compositionally biased region" description="Acidic residues" evidence="8">
    <location>
        <begin position="590"/>
        <end position="604"/>
    </location>
</feature>
<sequence length="644" mass="71150">MALQVLPIFSCKNSQLRVRQSCCDFFVSLVNLKPKFVADTLLDPFVSACVQVMGEDNTISLPETAHAEDTDDEGDHVSDDDDGEMLHVDPPCLLAGRLLSTMATKVSAKAFTGSLLPHISHVTQKAEIAGPLERKAAILALACLAEGNPGHLRRRVRYVLELTTQLLSDSDPVPREAAAFSLTYFCMHLQPEILIHHRQLFPALVPLLCDNVDAVRRRVARALDVLCENVAEDVEPYVPIILPAVLEAIGCSSLHTQSELCGVISSLATTRCSSFQQHAEKCLELLKPPLAMTSPETILLRAKVIETAGVVAATMEKERFMPHLPFFMERVAENLRTHQAQLREESFGFLSNLCELLQAEFAPYLDESMRCALQTIEDDRAHYKNKHILAGGAMPHFQMDDECNSEQNNNNLVGGAVEGDSDDNSHDSDESDAKEVHALVRTADLEEKSSAVYFIGVCAEVLLSDMGSHRIDVCWSALVDLDMHFHSNIRCSTLLSLAKLTQAAHGSGPVVKDVECDTLSSRARGLLDALVNETLIPCMQRETDKEVVAAACDAFELLLKFFGPQVFLTNVRDFIEVITCLLQQRMPCQQEDEDGDDSDLDEDPVGGKQPRSARRRPRWYADGRCLRHGGGICKGLWSEVYSVQ</sequence>
<dbReference type="SUPFAM" id="SSF48371">
    <property type="entry name" value="ARM repeat"/>
    <property type="match status" value="1"/>
</dbReference>
<evidence type="ECO:0000256" key="2">
    <source>
        <dbReference type="ARBA" id="ARBA00022448"/>
    </source>
</evidence>
<feature type="repeat" description="HEAT" evidence="7">
    <location>
        <begin position="200"/>
        <end position="234"/>
    </location>
</feature>
<dbReference type="InterPro" id="IPR021133">
    <property type="entry name" value="HEAT_type_2"/>
</dbReference>
<dbReference type="Pfam" id="PF13513">
    <property type="entry name" value="HEAT_EZ"/>
    <property type="match status" value="1"/>
</dbReference>
<feature type="region of interest" description="Disordered" evidence="8">
    <location>
        <begin position="62"/>
        <end position="82"/>
    </location>
</feature>
<dbReference type="InterPro" id="IPR040122">
    <property type="entry name" value="Importin_beta"/>
</dbReference>
<keyword evidence="2" id="KW-0813">Transport</keyword>
<dbReference type="InterPro" id="IPR016024">
    <property type="entry name" value="ARM-type_fold"/>
</dbReference>